<dbReference type="eggNOG" id="ENOG502SGYX">
    <property type="taxonomic scope" value="Eukaryota"/>
</dbReference>
<feature type="domain" description="Helitron helicase-like" evidence="1">
    <location>
        <begin position="200"/>
        <end position="384"/>
    </location>
</feature>
<sequence>MVGSMTPLQKTATFKKYEARVQRLLEQLQWYQNYNHLFKRVEASDAFTKSNVATETQVVLDRTDGTAGGASPGNVVGLDEACRRFNAPAPPFADAAEPDETEEITTVALVTDYNVGSDSQRVQAFIERQNAIVHRSSSILSDFDPSFWVFVFVELNPFGRGGLDEPRGVPIGLHRSMQAVYLRAKMEPTVVGSRCDVDREELVAHLKRQEERLKLLSTNVIVRPCLQADQSIRNLYSFITTGMKASYGSNEEGSQARSNLLYMQLQYGQPSIFFTLSPSSSSSVRVAAFAGDIDNSLLEAMTNTVQGSLYKTRAELSAAATSNPMACARYYNAIVRLLIDVLLNYAQDRQCSRPRSGGFGKTKAYFLSTESQNSTGDLHGHMLVWIENMPTTTAQYYELLKHRDFQHRVQDYVSSIASSSLPVSLDRCSSCSSTDIAAMQFSREVFKKPKRELNILQEAERLHVSQDRMNDASVFRIISMPQSLPLSPPGCSEENLLVTKALLNYQTHDWNHARSCFKQTKRTPDGKICRMFFQSPLVD</sequence>
<dbReference type="InterPro" id="IPR025476">
    <property type="entry name" value="Helitron_helicase-like"/>
</dbReference>
<evidence type="ECO:0000313" key="2">
    <source>
        <dbReference type="EMBL" id="ETI33756.1"/>
    </source>
</evidence>
<gene>
    <name evidence="2" type="ORF">F443_19594</name>
</gene>
<dbReference type="Pfam" id="PF14214">
    <property type="entry name" value="Helitron_like_N"/>
    <property type="match status" value="1"/>
</dbReference>
<protein>
    <recommendedName>
        <fullName evidence="1">Helitron helicase-like domain-containing protein</fullName>
    </recommendedName>
</protein>
<proteinExistence type="predicted"/>
<reference evidence="2 3" key="1">
    <citation type="submission" date="2013-11" db="EMBL/GenBank/DDBJ databases">
        <title>The Genome Sequence of Phytophthora parasitica P1569.</title>
        <authorList>
            <consortium name="The Broad Institute Genomics Platform"/>
            <person name="Russ C."/>
            <person name="Tyler B."/>
            <person name="Panabieres F."/>
            <person name="Shan W."/>
            <person name="Tripathy S."/>
            <person name="Grunwald N."/>
            <person name="Machado M."/>
            <person name="Johnson C.S."/>
            <person name="Arredondo F."/>
            <person name="Hong C."/>
            <person name="Coffey M."/>
            <person name="Young S.K."/>
            <person name="Zeng Q."/>
            <person name="Gargeya S."/>
            <person name="Fitzgerald M."/>
            <person name="Abouelleil A."/>
            <person name="Alvarado L."/>
            <person name="Chapman S.B."/>
            <person name="Gainer-Dewar J."/>
            <person name="Goldberg J."/>
            <person name="Griggs A."/>
            <person name="Gujja S."/>
            <person name="Hansen M."/>
            <person name="Howarth C."/>
            <person name="Imamovic A."/>
            <person name="Ireland A."/>
            <person name="Larimer J."/>
            <person name="McCowan C."/>
            <person name="Murphy C."/>
            <person name="Pearson M."/>
            <person name="Poon T.W."/>
            <person name="Priest M."/>
            <person name="Roberts A."/>
            <person name="Saif S."/>
            <person name="Shea T."/>
            <person name="Sykes S."/>
            <person name="Wortman J."/>
            <person name="Nusbaum C."/>
            <person name="Birren B."/>
        </authorList>
    </citation>
    <scope>NUCLEOTIDE SEQUENCE [LARGE SCALE GENOMIC DNA]</scope>
    <source>
        <strain evidence="2 3">P1569</strain>
    </source>
</reference>
<name>V9E468_PHYNI</name>
<evidence type="ECO:0000259" key="1">
    <source>
        <dbReference type="Pfam" id="PF14214"/>
    </source>
</evidence>
<accession>V9E468</accession>
<dbReference type="Proteomes" id="UP000018721">
    <property type="component" value="Unassembled WGS sequence"/>
</dbReference>
<dbReference type="HOGENOM" id="CLU_505776_0_0_1"/>
<dbReference type="AlphaFoldDB" id="V9E468"/>
<evidence type="ECO:0000313" key="3">
    <source>
        <dbReference type="Proteomes" id="UP000018721"/>
    </source>
</evidence>
<keyword evidence="3" id="KW-1185">Reference proteome</keyword>
<dbReference type="EMBL" id="ANIZ01003393">
    <property type="protein sequence ID" value="ETI33756.1"/>
    <property type="molecule type" value="Genomic_DNA"/>
</dbReference>
<comment type="caution">
    <text evidence="2">The sequence shown here is derived from an EMBL/GenBank/DDBJ whole genome shotgun (WGS) entry which is preliminary data.</text>
</comment>
<organism evidence="2 3">
    <name type="scientific">Phytophthora nicotianae P1569</name>
    <dbReference type="NCBI Taxonomy" id="1317065"/>
    <lineage>
        <taxon>Eukaryota</taxon>
        <taxon>Sar</taxon>
        <taxon>Stramenopiles</taxon>
        <taxon>Oomycota</taxon>
        <taxon>Peronosporomycetes</taxon>
        <taxon>Peronosporales</taxon>
        <taxon>Peronosporaceae</taxon>
        <taxon>Phytophthora</taxon>
    </lineage>
</organism>